<dbReference type="Proteomes" id="UP000025227">
    <property type="component" value="Unplaced"/>
</dbReference>
<name>A0A7I4YD81_HAECO</name>
<dbReference type="AlphaFoldDB" id="A0A7I4YD81"/>
<organism evidence="2 3">
    <name type="scientific">Haemonchus contortus</name>
    <name type="common">Barber pole worm</name>
    <dbReference type="NCBI Taxonomy" id="6289"/>
    <lineage>
        <taxon>Eukaryota</taxon>
        <taxon>Metazoa</taxon>
        <taxon>Ecdysozoa</taxon>
        <taxon>Nematoda</taxon>
        <taxon>Chromadorea</taxon>
        <taxon>Rhabditida</taxon>
        <taxon>Rhabditina</taxon>
        <taxon>Rhabditomorpha</taxon>
        <taxon>Strongyloidea</taxon>
        <taxon>Trichostrongylidae</taxon>
        <taxon>Haemonchus</taxon>
    </lineage>
</organism>
<reference evidence="3" key="1">
    <citation type="submission" date="2020-12" db="UniProtKB">
        <authorList>
            <consortium name="WormBaseParasite"/>
        </authorList>
    </citation>
    <scope>IDENTIFICATION</scope>
    <source>
        <strain evidence="3">MHco3</strain>
    </source>
</reference>
<sequence>MVDKCEKCGCEAGCKCCEVAVQTANVKLDVVERVIRSAALKRRNVATREARNAVKENRAASKQTGKSSDGRCRLLYLNQSYERFS</sequence>
<protein>
    <submittedName>
        <fullName evidence="3">Metallothionein</fullName>
    </submittedName>
</protein>
<proteinExistence type="predicted"/>
<feature type="region of interest" description="Disordered" evidence="1">
    <location>
        <begin position="47"/>
        <end position="68"/>
    </location>
</feature>
<evidence type="ECO:0000313" key="2">
    <source>
        <dbReference type="Proteomes" id="UP000025227"/>
    </source>
</evidence>
<evidence type="ECO:0000313" key="3">
    <source>
        <dbReference type="WBParaSite" id="HCON_00076960-00001"/>
    </source>
</evidence>
<accession>A0A7I4YD81</accession>
<dbReference type="WBParaSite" id="HCON_00076960-00001">
    <property type="protein sequence ID" value="HCON_00076960-00001"/>
    <property type="gene ID" value="HCON_00076960"/>
</dbReference>
<keyword evidence="2" id="KW-1185">Reference proteome</keyword>
<evidence type="ECO:0000256" key="1">
    <source>
        <dbReference type="SAM" id="MobiDB-lite"/>
    </source>
</evidence>
<feature type="compositionally biased region" description="Basic and acidic residues" evidence="1">
    <location>
        <begin position="47"/>
        <end position="59"/>
    </location>
</feature>